<comment type="caution">
    <text evidence="1">The sequence shown here is derived from an EMBL/GenBank/DDBJ whole genome shotgun (WGS) entry which is preliminary data.</text>
</comment>
<reference evidence="1" key="2">
    <citation type="submission" date="2020-05" db="EMBL/GenBank/DDBJ databases">
        <authorList>
            <person name="Kim H.-S."/>
            <person name="Proctor R.H."/>
            <person name="Brown D.W."/>
        </authorList>
    </citation>
    <scope>NUCLEOTIDE SEQUENCE</scope>
    <source>
        <strain evidence="1">NRRL 22465</strain>
    </source>
</reference>
<evidence type="ECO:0000313" key="2">
    <source>
        <dbReference type="Proteomes" id="UP000635477"/>
    </source>
</evidence>
<dbReference type="Proteomes" id="UP000635477">
    <property type="component" value="Unassembled WGS sequence"/>
</dbReference>
<gene>
    <name evidence="1" type="ORF">FZEAL_469</name>
</gene>
<organism evidence="1 2">
    <name type="scientific">Fusarium zealandicum</name>
    <dbReference type="NCBI Taxonomy" id="1053134"/>
    <lineage>
        <taxon>Eukaryota</taxon>
        <taxon>Fungi</taxon>
        <taxon>Dikarya</taxon>
        <taxon>Ascomycota</taxon>
        <taxon>Pezizomycotina</taxon>
        <taxon>Sordariomycetes</taxon>
        <taxon>Hypocreomycetidae</taxon>
        <taxon>Hypocreales</taxon>
        <taxon>Nectriaceae</taxon>
        <taxon>Fusarium</taxon>
        <taxon>Fusarium staphyleae species complex</taxon>
    </lineage>
</organism>
<evidence type="ECO:0000313" key="1">
    <source>
        <dbReference type="EMBL" id="KAF4984318.1"/>
    </source>
</evidence>
<sequence length="332" mass="37854">MQCFRCSRPGFLKFSALFTLFAVLLVLGGHYGRFFEPTLEQQLKAGTISDRANAYVFYATEDDYACSVLVNIDILRNSHETKHRIIVLVSNGVSSKYRSAFRALNAEVIREKPMQLHPESNGHYRDCLLKLAAFRMHEIDPTLRRVLVLDSDQLILKDLDHLFDLPSANLYAPTAYWLDDSYLSSTLMLIQPTAELWEEMQEAIRNLTPNQYDMDIVNDVLGEEAARLPDSYIILNNHWEDWTLPPWFTPSATATADSASANPSQAASIQDLDDLSHQAHVIHFTAAGKPWSRDLWTVGELKPYAHEVLLLQWQEWRIRALQLCPAGVIDHL</sequence>
<name>A0A8H4UUM8_9HYPO</name>
<dbReference type="InterPro" id="IPR050587">
    <property type="entry name" value="GNT1/Glycosyltrans_8"/>
</dbReference>
<dbReference type="PANTHER" id="PTHR11183">
    <property type="entry name" value="GLYCOGENIN SUBFAMILY MEMBER"/>
    <property type="match status" value="1"/>
</dbReference>
<reference evidence="1" key="1">
    <citation type="journal article" date="2020" name="BMC Genomics">
        <title>Correction to: Identification and distribution of gene clusters required for synthesis of sphingolipid metabolism inhibitors in diverse species of the filamentous fungus Fusarium.</title>
        <authorList>
            <person name="Kim H.S."/>
            <person name="Lohmar J.M."/>
            <person name="Busman M."/>
            <person name="Brown D.W."/>
            <person name="Naumann T.A."/>
            <person name="Divon H.H."/>
            <person name="Lysoe E."/>
            <person name="Uhlig S."/>
            <person name="Proctor R.H."/>
        </authorList>
    </citation>
    <scope>NUCLEOTIDE SEQUENCE</scope>
    <source>
        <strain evidence="1">NRRL 22465</strain>
    </source>
</reference>
<dbReference type="SUPFAM" id="SSF53448">
    <property type="entry name" value="Nucleotide-diphospho-sugar transferases"/>
    <property type="match status" value="1"/>
</dbReference>
<keyword evidence="2" id="KW-1185">Reference proteome</keyword>
<accession>A0A8H4UUM8</accession>
<dbReference type="OrthoDB" id="2014201at2759"/>
<dbReference type="EMBL" id="JABEYC010000025">
    <property type="protein sequence ID" value="KAF4984318.1"/>
    <property type="molecule type" value="Genomic_DNA"/>
</dbReference>
<proteinExistence type="predicted"/>
<dbReference type="Gene3D" id="3.90.550.10">
    <property type="entry name" value="Spore Coat Polysaccharide Biosynthesis Protein SpsA, Chain A"/>
    <property type="match status" value="1"/>
</dbReference>
<protein>
    <submittedName>
        <fullName evidence="1">Uncharacterized protein</fullName>
    </submittedName>
</protein>
<dbReference type="AlphaFoldDB" id="A0A8H4UUM8"/>
<dbReference type="InterPro" id="IPR029044">
    <property type="entry name" value="Nucleotide-diphossugar_trans"/>
</dbReference>